<organism evidence="2 3">
    <name type="scientific">Streptomyces coryli</name>
    <dbReference type="NCBI Taxonomy" id="1128680"/>
    <lineage>
        <taxon>Bacteria</taxon>
        <taxon>Bacillati</taxon>
        <taxon>Actinomycetota</taxon>
        <taxon>Actinomycetes</taxon>
        <taxon>Kitasatosporales</taxon>
        <taxon>Streptomycetaceae</taxon>
        <taxon>Streptomyces</taxon>
    </lineage>
</organism>
<name>A0A6G4U2H1_9ACTN</name>
<dbReference type="Proteomes" id="UP000481583">
    <property type="component" value="Unassembled WGS sequence"/>
</dbReference>
<evidence type="ECO:0000313" key="3">
    <source>
        <dbReference type="Proteomes" id="UP000481583"/>
    </source>
</evidence>
<dbReference type="Pfam" id="PF10977">
    <property type="entry name" value="DUF2797"/>
    <property type="match status" value="1"/>
</dbReference>
<proteinExistence type="predicted"/>
<dbReference type="InterPro" id="IPR021246">
    <property type="entry name" value="DUF2797"/>
</dbReference>
<feature type="region of interest" description="Disordered" evidence="1">
    <location>
        <begin position="276"/>
        <end position="301"/>
    </location>
</feature>
<keyword evidence="3" id="KW-1185">Reference proteome</keyword>
<reference evidence="2 3" key="1">
    <citation type="submission" date="2020-02" db="EMBL/GenBank/DDBJ databases">
        <title>Whole-genome analyses of novel actinobacteria.</title>
        <authorList>
            <person name="Sahin N."/>
        </authorList>
    </citation>
    <scope>NUCLEOTIDE SEQUENCE [LARGE SCALE GENOMIC DNA]</scope>
    <source>
        <strain evidence="2 3">A7024</strain>
    </source>
</reference>
<protein>
    <submittedName>
        <fullName evidence="2">DUF2797 domain-containing protein</fullName>
    </submittedName>
</protein>
<dbReference type="EMBL" id="JAAKZV010000076">
    <property type="protein sequence ID" value="NGN65906.1"/>
    <property type="molecule type" value="Genomic_DNA"/>
</dbReference>
<sequence length="301" mass="31700">MRWRCAGVRWRKGVPGWRWFHPEHGDRAGGELRLGAAVSLAVPDGVVRECVGVVRAGRRLPCPDAAATPAAAVRDQCERCAALDRSQSVAADTVPDDPRTYAVYLAWFGTGLVKVGITAQERGPARLLEQAAVCFTFLGHGPLMSARRTEAVLGAALGIPERVRSPRKRAARAALPPSEERAAELRGRYEAALAVPGWQETLTPAPYELVDHAAHFGLEPRAPRPTARVTGLAAGAALTGTVLAVAGSDVYLATGAGELLLDAHLVAGWPLCRPEGDGLAPPPTEPMAAAGQEGVTPEALF</sequence>
<accession>A0A6G4U2H1</accession>
<evidence type="ECO:0000256" key="1">
    <source>
        <dbReference type="SAM" id="MobiDB-lite"/>
    </source>
</evidence>
<evidence type="ECO:0000313" key="2">
    <source>
        <dbReference type="EMBL" id="NGN65906.1"/>
    </source>
</evidence>
<gene>
    <name evidence="2" type="ORF">G5C51_18645</name>
</gene>
<comment type="caution">
    <text evidence="2">The sequence shown here is derived from an EMBL/GenBank/DDBJ whole genome shotgun (WGS) entry which is preliminary data.</text>
</comment>
<dbReference type="AlphaFoldDB" id="A0A6G4U2H1"/>